<evidence type="ECO:0000256" key="1">
    <source>
        <dbReference type="ARBA" id="ARBA00004141"/>
    </source>
</evidence>
<keyword evidence="2 6" id="KW-0812">Transmembrane</keyword>
<feature type="transmembrane region" description="Helical" evidence="6">
    <location>
        <begin position="235"/>
        <end position="260"/>
    </location>
</feature>
<keyword evidence="4 6" id="KW-0472">Membrane</keyword>
<keyword evidence="9" id="KW-1185">Reference proteome</keyword>
<feature type="transmembrane region" description="Helical" evidence="6">
    <location>
        <begin position="21"/>
        <end position="46"/>
    </location>
</feature>
<comment type="subcellular location">
    <subcellularLocation>
        <location evidence="1">Membrane</location>
        <topology evidence="1">Multi-pass membrane protein</topology>
    </subcellularLocation>
</comment>
<accession>A0ABV7V0T5</accession>
<keyword evidence="3 6" id="KW-1133">Transmembrane helix</keyword>
<organism evidence="8 9">
    <name type="scientific">Novosphingobium pokkalii</name>
    <dbReference type="NCBI Taxonomy" id="1770194"/>
    <lineage>
        <taxon>Bacteria</taxon>
        <taxon>Pseudomonadati</taxon>
        <taxon>Pseudomonadota</taxon>
        <taxon>Alphaproteobacteria</taxon>
        <taxon>Sphingomonadales</taxon>
        <taxon>Sphingomonadaceae</taxon>
        <taxon>Novosphingobium</taxon>
    </lineage>
</organism>
<reference evidence="9" key="1">
    <citation type="journal article" date="2019" name="Int. J. Syst. Evol. Microbiol.">
        <title>The Global Catalogue of Microorganisms (GCM) 10K type strain sequencing project: providing services to taxonomists for standard genome sequencing and annotation.</title>
        <authorList>
            <consortium name="The Broad Institute Genomics Platform"/>
            <consortium name="The Broad Institute Genome Sequencing Center for Infectious Disease"/>
            <person name="Wu L."/>
            <person name="Ma J."/>
        </authorList>
    </citation>
    <scope>NUCLEOTIDE SEQUENCE [LARGE SCALE GENOMIC DNA]</scope>
    <source>
        <strain evidence="9">KCTC 42224</strain>
    </source>
</reference>
<dbReference type="InterPro" id="IPR013525">
    <property type="entry name" value="ABC2_TM"/>
</dbReference>
<feature type="domain" description="ABC-2 type transporter transmembrane" evidence="7">
    <location>
        <begin position="164"/>
        <end position="382"/>
    </location>
</feature>
<feature type="transmembrane region" description="Helical" evidence="6">
    <location>
        <begin position="367"/>
        <end position="389"/>
    </location>
</feature>
<feature type="transmembrane region" description="Helical" evidence="6">
    <location>
        <begin position="196"/>
        <end position="214"/>
    </location>
</feature>
<feature type="region of interest" description="Disordered" evidence="5">
    <location>
        <begin position="400"/>
        <end position="419"/>
    </location>
</feature>
<dbReference type="RefSeq" id="WP_191322759.1">
    <property type="nucleotide sequence ID" value="NZ_BMZP01000002.1"/>
</dbReference>
<dbReference type="Proteomes" id="UP001595683">
    <property type="component" value="Unassembled WGS sequence"/>
</dbReference>
<evidence type="ECO:0000313" key="9">
    <source>
        <dbReference type="Proteomes" id="UP001595683"/>
    </source>
</evidence>
<feature type="compositionally biased region" description="Basic residues" evidence="5">
    <location>
        <begin position="403"/>
        <end position="419"/>
    </location>
</feature>
<evidence type="ECO:0000256" key="4">
    <source>
        <dbReference type="ARBA" id="ARBA00023136"/>
    </source>
</evidence>
<gene>
    <name evidence="8" type="ORF">ACFOOT_06175</name>
</gene>
<evidence type="ECO:0000256" key="6">
    <source>
        <dbReference type="SAM" id="Phobius"/>
    </source>
</evidence>
<feature type="transmembrane region" description="Helical" evidence="6">
    <location>
        <begin position="316"/>
        <end position="336"/>
    </location>
</feature>
<evidence type="ECO:0000256" key="5">
    <source>
        <dbReference type="SAM" id="MobiDB-lite"/>
    </source>
</evidence>
<feature type="transmembrane region" description="Helical" evidence="6">
    <location>
        <begin position="280"/>
        <end position="304"/>
    </location>
</feature>
<evidence type="ECO:0000256" key="2">
    <source>
        <dbReference type="ARBA" id="ARBA00022692"/>
    </source>
</evidence>
<dbReference type="Pfam" id="PF12698">
    <property type="entry name" value="ABC2_membrane_3"/>
    <property type="match status" value="1"/>
</dbReference>
<evidence type="ECO:0000259" key="7">
    <source>
        <dbReference type="Pfam" id="PF12698"/>
    </source>
</evidence>
<sequence>MIPEKLRAAWVIARRDFVAVIFSKSFVFFLLGPLFPIIVGGMAGAIGAKVQQDLDQPQIGIALPPDEADRMIAAHQALAEAMPGDVPGFVVLDAPWGGRHYDARAALAGRNGAGRLGADGKPVGQLAAVVSGSLAHPVLTATPERVRMWQGMVALFAARAQSVAPAPLPTVAVDEVASSVAKEQSGQVTTAQAGQVALFLLTMLLAGMVLSNLVEEKANKIIEVLAASIPMDALFLGKLFAMLGVSLVGVGVWGTAWGGLLLLGIKSLPLLAAPAVGWPLFLALGFAYFAMAYLLLGSLFLAIGGMATTVREVQTLSMPVTMLQLMVFFFASYALARPGTWVDWAARVFPLSSPFAMLARAAREPAVWPHLAALGWQGLCVVVSVRVGAQLFRRTVMKSGPAKGRKARGQGRRGRLAER</sequence>
<proteinExistence type="predicted"/>
<evidence type="ECO:0000313" key="8">
    <source>
        <dbReference type="EMBL" id="MFC3671004.1"/>
    </source>
</evidence>
<name>A0ABV7V0T5_9SPHN</name>
<dbReference type="EMBL" id="JBHRYE010000010">
    <property type="protein sequence ID" value="MFC3671004.1"/>
    <property type="molecule type" value="Genomic_DNA"/>
</dbReference>
<comment type="caution">
    <text evidence="8">The sequence shown here is derived from an EMBL/GenBank/DDBJ whole genome shotgun (WGS) entry which is preliminary data.</text>
</comment>
<protein>
    <submittedName>
        <fullName evidence="8">ABC transporter permease</fullName>
    </submittedName>
</protein>
<evidence type="ECO:0000256" key="3">
    <source>
        <dbReference type="ARBA" id="ARBA00022989"/>
    </source>
</evidence>